<evidence type="ECO:0000313" key="4">
    <source>
        <dbReference type="Proteomes" id="UP000094819"/>
    </source>
</evidence>
<feature type="compositionally biased region" description="Pro residues" evidence="1">
    <location>
        <begin position="42"/>
        <end position="68"/>
    </location>
</feature>
<feature type="compositionally biased region" description="Low complexity" evidence="1">
    <location>
        <begin position="271"/>
        <end position="283"/>
    </location>
</feature>
<dbReference type="InterPro" id="IPR036412">
    <property type="entry name" value="HAD-like_sf"/>
</dbReference>
<dbReference type="PANTHER" id="PTHR12210">
    <property type="entry name" value="DULLARD PROTEIN PHOSPHATASE"/>
    <property type="match status" value="1"/>
</dbReference>
<protein>
    <recommendedName>
        <fullName evidence="2">FCP1 homology domain-containing protein</fullName>
    </recommendedName>
</protein>
<dbReference type="PROSITE" id="PS50969">
    <property type="entry name" value="FCP1"/>
    <property type="match status" value="1"/>
</dbReference>
<accession>A0A1E3J192</accession>
<feature type="region of interest" description="Disordered" evidence="1">
    <location>
        <begin position="1"/>
        <end position="145"/>
    </location>
</feature>
<evidence type="ECO:0000256" key="1">
    <source>
        <dbReference type="SAM" id="MobiDB-lite"/>
    </source>
</evidence>
<feature type="region of interest" description="Disordered" evidence="1">
    <location>
        <begin position="160"/>
        <end position="334"/>
    </location>
</feature>
<feature type="compositionally biased region" description="Low complexity" evidence="1">
    <location>
        <begin position="167"/>
        <end position="192"/>
    </location>
</feature>
<evidence type="ECO:0000259" key="2">
    <source>
        <dbReference type="PROSITE" id="PS50969"/>
    </source>
</evidence>
<name>A0A1E3J192_9TREE</name>
<comment type="caution">
    <text evidence="3">The sequence shown here is derived from an EMBL/GenBank/DDBJ whole genome shotgun (WGS) entry which is preliminary data.</text>
</comment>
<feature type="compositionally biased region" description="Polar residues" evidence="1">
    <location>
        <begin position="69"/>
        <end position="82"/>
    </location>
</feature>
<dbReference type="GO" id="GO:0034198">
    <property type="term" value="P:cellular response to amino acid starvation"/>
    <property type="evidence" value="ECO:0007669"/>
    <property type="project" value="UniProtKB-ARBA"/>
</dbReference>
<dbReference type="GO" id="GO:0045944">
    <property type="term" value="P:positive regulation of transcription by RNA polymerase II"/>
    <property type="evidence" value="ECO:0007669"/>
    <property type="project" value="UniProtKB-ARBA"/>
</dbReference>
<keyword evidence="4" id="KW-1185">Reference proteome</keyword>
<dbReference type="Gene3D" id="3.40.50.1000">
    <property type="entry name" value="HAD superfamily/HAD-like"/>
    <property type="match status" value="1"/>
</dbReference>
<feature type="compositionally biased region" description="Pro residues" evidence="1">
    <location>
        <begin position="1"/>
        <end position="19"/>
    </location>
</feature>
<sequence length="543" mass="56576">MPSLAPPIPAPAAPPPQPETPEGSDERTVLPSPNGADTDTPTPTPKSPLDSPSPPPSASPHPQQPLEPSPTTAKTAENSEGMPQSKGPAPTAAAASASSSKPSPAPTSTATSKPTPSPSTKPAPPASKQPPNTTAGQKKKRKRKGIAGLLLSFGCLSAEEFEDEPRAPSSSAAGGPSKTKTAAAEAEAGGQKAKVDAATSAGSQPVANGAPDVNNKKDVAPTAGKGHQTEGTGATLVGGDGKDKEVIVPPTEPHTLPEDETAGLTSSAVQPPGSGSSLLGTPSRQVSHRESNPDLGANTAEQTTTSGGYSDISNTDVVDDTTGTGERDDVGGEEYLDYDDEEDRLIEQGGMGIPTDEHGTPCPLLPPLAVKHRGRKCLVLDLDETLLHSSFKQLPAADYIVPVEIESQVHNVYVIKRPGVDRFLTEMAKYYEVVVFTASLSKYADPVLDMLDPTGLVAHRLFRESCYNHKGNYVKDLSQLGRDIHTSIIIDNSPASYIFHPNNAVPVSTWFSDPHDSELTDLVPFLADLAGVDDVRGVLDGRV</sequence>
<dbReference type="FunFam" id="3.40.50.1000:FF:000043">
    <property type="entry name" value="General stress response phosphoprotein phosphatase Psr1/2"/>
    <property type="match status" value="1"/>
</dbReference>
<proteinExistence type="predicted"/>
<dbReference type="InterPro" id="IPR050365">
    <property type="entry name" value="TIM50"/>
</dbReference>
<dbReference type="AlphaFoldDB" id="A0A1E3J192"/>
<feature type="domain" description="FCP1 homology" evidence="2">
    <location>
        <begin position="371"/>
        <end position="529"/>
    </location>
</feature>
<dbReference type="SUPFAM" id="SSF56784">
    <property type="entry name" value="HAD-like"/>
    <property type="match status" value="1"/>
</dbReference>
<dbReference type="InterPro" id="IPR023214">
    <property type="entry name" value="HAD_sf"/>
</dbReference>
<dbReference type="RefSeq" id="XP_019030939.1">
    <property type="nucleotide sequence ID" value="XM_019176907.1"/>
</dbReference>
<dbReference type="Pfam" id="PF03031">
    <property type="entry name" value="NIF"/>
    <property type="match status" value="1"/>
</dbReference>
<feature type="compositionally biased region" description="Low complexity" evidence="1">
    <location>
        <begin position="88"/>
        <end position="114"/>
    </location>
</feature>
<organism evidence="3 4">
    <name type="scientific">Cryptococcus wingfieldii CBS 7118</name>
    <dbReference type="NCBI Taxonomy" id="1295528"/>
    <lineage>
        <taxon>Eukaryota</taxon>
        <taxon>Fungi</taxon>
        <taxon>Dikarya</taxon>
        <taxon>Basidiomycota</taxon>
        <taxon>Agaricomycotina</taxon>
        <taxon>Tremellomycetes</taxon>
        <taxon>Tremellales</taxon>
        <taxon>Cryptococcaceae</taxon>
        <taxon>Cryptococcus</taxon>
    </lineage>
</organism>
<dbReference type="CDD" id="cd07521">
    <property type="entry name" value="HAD_FCP1-like"/>
    <property type="match status" value="1"/>
</dbReference>
<dbReference type="EMBL" id="AWGH01000014">
    <property type="protein sequence ID" value="ODN94660.1"/>
    <property type="molecule type" value="Genomic_DNA"/>
</dbReference>
<dbReference type="GO" id="GO:0009651">
    <property type="term" value="P:response to salt stress"/>
    <property type="evidence" value="ECO:0007669"/>
    <property type="project" value="UniProtKB-ARBA"/>
</dbReference>
<dbReference type="GO" id="GO:1904262">
    <property type="term" value="P:negative regulation of TORC1 signaling"/>
    <property type="evidence" value="ECO:0007669"/>
    <property type="project" value="UniProtKB-ARBA"/>
</dbReference>
<feature type="compositionally biased region" description="Polar residues" evidence="1">
    <location>
        <begin position="299"/>
        <end position="314"/>
    </location>
</feature>
<feature type="compositionally biased region" description="Pro residues" evidence="1">
    <location>
        <begin position="115"/>
        <end position="128"/>
    </location>
</feature>
<dbReference type="GeneID" id="30194014"/>
<dbReference type="InterPro" id="IPR011948">
    <property type="entry name" value="Dullard_phosphatase"/>
</dbReference>
<evidence type="ECO:0000313" key="3">
    <source>
        <dbReference type="EMBL" id="ODN94660.1"/>
    </source>
</evidence>
<dbReference type="InterPro" id="IPR004274">
    <property type="entry name" value="FCP1_dom"/>
</dbReference>
<dbReference type="Proteomes" id="UP000094819">
    <property type="component" value="Unassembled WGS sequence"/>
</dbReference>
<dbReference type="OrthoDB" id="277011at2759"/>
<gene>
    <name evidence="3" type="ORF">L198_04801</name>
</gene>
<dbReference type="GO" id="GO:0016791">
    <property type="term" value="F:phosphatase activity"/>
    <property type="evidence" value="ECO:0007669"/>
    <property type="project" value="InterPro"/>
</dbReference>
<dbReference type="SMART" id="SM00577">
    <property type="entry name" value="CPDc"/>
    <property type="match status" value="1"/>
</dbReference>
<reference evidence="3 4" key="1">
    <citation type="submission" date="2016-06" db="EMBL/GenBank/DDBJ databases">
        <title>Evolution of pathogenesis and genome organization in the Tremellales.</title>
        <authorList>
            <person name="Cuomo C."/>
            <person name="Litvintseva A."/>
            <person name="Heitman J."/>
            <person name="Chen Y."/>
            <person name="Sun S."/>
            <person name="Springer D."/>
            <person name="Dromer F."/>
            <person name="Young S."/>
            <person name="Zeng Q."/>
            <person name="Chapman S."/>
            <person name="Gujja S."/>
            <person name="Saif S."/>
            <person name="Birren B."/>
        </authorList>
    </citation>
    <scope>NUCLEOTIDE SEQUENCE [LARGE SCALE GENOMIC DNA]</scope>
    <source>
        <strain evidence="3 4">CBS 7118</strain>
    </source>
</reference>
<dbReference type="NCBIfam" id="TIGR02251">
    <property type="entry name" value="HIF-SF_euk"/>
    <property type="match status" value="1"/>
</dbReference>